<organism evidence="1 2">
    <name type="scientific">Lacticaseibacillus manihotivorans</name>
    <dbReference type="NCBI Taxonomy" id="88233"/>
    <lineage>
        <taxon>Bacteria</taxon>
        <taxon>Bacillati</taxon>
        <taxon>Bacillota</taxon>
        <taxon>Bacilli</taxon>
        <taxon>Lactobacillales</taxon>
        <taxon>Lactobacillaceae</taxon>
        <taxon>Lacticaseibacillus</taxon>
    </lineage>
</organism>
<sequence length="136" mass="15326">MTVSLDPLLSFAFDHHINVDAGTHAPDWIPLAIPSQRLVFMNLGWARKQEIPLQFAHEFSHVLADGTDNVQYTRTPTDPEEAAATRGAIDILVECYVPNDTPQSMFNVADFVNEFMIPMGYEENVWRAAKRLLPAE</sequence>
<dbReference type="Proteomes" id="UP000388452">
    <property type="component" value="Chromosome"/>
</dbReference>
<gene>
    <name evidence="1" type="ORF">LM010_10330</name>
</gene>
<evidence type="ECO:0000313" key="2">
    <source>
        <dbReference type="Proteomes" id="UP000388452"/>
    </source>
</evidence>
<dbReference type="EMBL" id="CP045068">
    <property type="protein sequence ID" value="QFQ91796.1"/>
    <property type="molecule type" value="Genomic_DNA"/>
</dbReference>
<dbReference type="RefSeq" id="WP_054717019.1">
    <property type="nucleotide sequence ID" value="NZ_CP045068.1"/>
</dbReference>
<evidence type="ECO:0000313" key="1">
    <source>
        <dbReference type="EMBL" id="QFQ91796.1"/>
    </source>
</evidence>
<proteinExistence type="predicted"/>
<reference evidence="1 2" key="1">
    <citation type="submission" date="2019-10" db="EMBL/GenBank/DDBJ databases">
        <title>Genome sequencing of Lactobacillus manihotivorans.</title>
        <authorList>
            <person name="Kim K."/>
        </authorList>
    </citation>
    <scope>NUCLEOTIDE SEQUENCE [LARGE SCALE GENOMIC DNA]</scope>
    <source>
        <strain evidence="1 2">LM010</strain>
    </source>
</reference>
<name>A0A5P8JRW7_9LACO</name>
<dbReference type="AlphaFoldDB" id="A0A5P8JRW7"/>
<accession>A0A5P8JRW7</accession>
<protein>
    <recommendedName>
        <fullName evidence="3">ImmA/IrrE family metallo-endopeptidase</fullName>
    </recommendedName>
</protein>
<evidence type="ECO:0008006" key="3">
    <source>
        <dbReference type="Google" id="ProtNLM"/>
    </source>
</evidence>